<dbReference type="PANTHER" id="PTHR33065">
    <property type="entry name" value="OS07G0486400 PROTEIN"/>
    <property type="match status" value="1"/>
</dbReference>
<name>A0A014P194_9HYPO</name>
<dbReference type="Pfam" id="PF21858">
    <property type="entry name" value="DUF6914"/>
    <property type="match status" value="1"/>
</dbReference>
<dbReference type="Proteomes" id="UP000030151">
    <property type="component" value="Unassembled WGS sequence"/>
</dbReference>
<dbReference type="InterPro" id="IPR046533">
    <property type="entry name" value="DUF6598"/>
</dbReference>
<evidence type="ECO:0000313" key="3">
    <source>
        <dbReference type="Proteomes" id="UP000030151"/>
    </source>
</evidence>
<organism evidence="2 3">
    <name type="scientific">Metarhizium robertsii</name>
    <dbReference type="NCBI Taxonomy" id="568076"/>
    <lineage>
        <taxon>Eukaryota</taxon>
        <taxon>Fungi</taxon>
        <taxon>Dikarya</taxon>
        <taxon>Ascomycota</taxon>
        <taxon>Pezizomycotina</taxon>
        <taxon>Sordariomycetes</taxon>
        <taxon>Hypocreomycetidae</taxon>
        <taxon>Hypocreales</taxon>
        <taxon>Clavicipitaceae</taxon>
        <taxon>Metarhizium</taxon>
    </lineage>
</organism>
<sequence>MAPELAIKNNSVSLYSRGQKNKRRIYLAIYHRFELSVGNDRKRLGHSAFHWAILISPKKQSGKDTDAFDATDTLMVNQTGEILNPGRPFRLQVKKGVDPSRARSLLGRILIGTLDNDMSDENIESLFSRVPMPNKFADPPESCVNWALCAIMHLQIFGEVARFDRRLFSDWVLDYADRQLSRYQGEAMMEVATYGAEQENEQRDRDRVQSELQAIDWASVDIPEESRPNVAMGLLTPEECSRALVALVALWGSKLPGGKRMAMIEARQGAIDDSCRRLAAEIAKPGVCIVKPNPRPLAEILWVMINDIDGENPGDLYGSITITDNLGPQTMYNVEKGNAVSVRPREHLILSRSRPIAADGDFVIDLNLWDYDADASPNDEVSRGQISWKASDTNNEYDRAMQREIKGAYGKATVDYVVMRNAIKAVVQVILVDGDGENPADVFGKVSVSSRFVQRDLFQKEGDDSIEVYPGKAIPLSGATMAIPLDDTLTIHVDLWDYDSDWSPNDQIAISSATFDPQGSGTEKKLLQGEYGKVEVSVTWEGDQHKGC</sequence>
<dbReference type="Pfam" id="PF20241">
    <property type="entry name" value="DUF6598"/>
    <property type="match status" value="1"/>
</dbReference>
<feature type="domain" description="DUF6598" evidence="1">
    <location>
        <begin position="297"/>
        <end position="538"/>
    </location>
</feature>
<reference evidence="2 3" key="1">
    <citation type="submission" date="2014-02" db="EMBL/GenBank/DDBJ databases">
        <title>The genome sequence of the entomopathogenic fungus Metarhizium robertsii ARSEF 2575.</title>
        <authorList>
            <person name="Giuliano Garisto Donzelli B."/>
            <person name="Roe B.A."/>
            <person name="Macmil S.L."/>
            <person name="Krasnoff S.B."/>
            <person name="Gibson D.M."/>
        </authorList>
    </citation>
    <scope>NUCLEOTIDE SEQUENCE [LARGE SCALE GENOMIC DNA]</scope>
    <source>
        <strain evidence="2 3">ARSEF 2575</strain>
    </source>
</reference>
<dbReference type="PANTHER" id="PTHR33065:SF88">
    <property type="entry name" value="OS11G0104220 PROTEIN"/>
    <property type="match status" value="1"/>
</dbReference>
<dbReference type="HOGENOM" id="CLU_576305_0_0_1"/>
<dbReference type="eggNOG" id="ENOG502S2GC">
    <property type="taxonomic scope" value="Eukaryota"/>
</dbReference>
<evidence type="ECO:0000313" key="2">
    <source>
        <dbReference type="EMBL" id="EXU94992.1"/>
    </source>
</evidence>
<dbReference type="EMBL" id="JELW01000116">
    <property type="protein sequence ID" value="EXU94992.1"/>
    <property type="molecule type" value="Genomic_DNA"/>
</dbReference>
<evidence type="ECO:0000259" key="1">
    <source>
        <dbReference type="Pfam" id="PF20241"/>
    </source>
</evidence>
<comment type="caution">
    <text evidence="2">The sequence shown here is derived from an EMBL/GenBank/DDBJ whole genome shotgun (WGS) entry which is preliminary data.</text>
</comment>
<dbReference type="AlphaFoldDB" id="A0A014P194"/>
<proteinExistence type="predicted"/>
<gene>
    <name evidence="2" type="ORF">X797_011928</name>
</gene>
<protein>
    <recommendedName>
        <fullName evidence="1">DUF6598 domain-containing protein</fullName>
    </recommendedName>
</protein>
<dbReference type="InterPro" id="IPR054208">
    <property type="entry name" value="DUF6914"/>
</dbReference>
<accession>A0A014P194</accession>